<organism evidence="2 3">
    <name type="scientific">Terrihabitans soli</name>
    <dbReference type="NCBI Taxonomy" id="708113"/>
    <lineage>
        <taxon>Bacteria</taxon>
        <taxon>Pseudomonadati</taxon>
        <taxon>Pseudomonadota</taxon>
        <taxon>Alphaproteobacteria</taxon>
        <taxon>Hyphomicrobiales</taxon>
        <taxon>Terrihabitans</taxon>
    </lineage>
</organism>
<dbReference type="Proteomes" id="UP000515317">
    <property type="component" value="Chromosome"/>
</dbReference>
<proteinExistence type="predicted"/>
<dbReference type="Pfam" id="PF05656">
    <property type="entry name" value="DUF805"/>
    <property type="match status" value="1"/>
</dbReference>
<feature type="transmembrane region" description="Helical" evidence="1">
    <location>
        <begin position="72"/>
        <end position="92"/>
    </location>
</feature>
<accession>A0A6S6QXJ9</accession>
<protein>
    <submittedName>
        <fullName evidence="2">DUF805 domain-containing protein</fullName>
    </submittedName>
</protein>
<keyword evidence="1" id="KW-0812">Transmembrane</keyword>
<name>A0A6S6QXJ9_9HYPH</name>
<dbReference type="KEGG" id="tso:IZ6_27370"/>
<keyword evidence="1" id="KW-1133">Transmembrane helix</keyword>
<gene>
    <name evidence="2" type="ORF">IZ6_27370</name>
</gene>
<feature type="transmembrane region" description="Helical" evidence="1">
    <location>
        <begin position="104"/>
        <end position="127"/>
    </location>
</feature>
<dbReference type="RefSeq" id="WP_222875610.1">
    <property type="nucleotide sequence ID" value="NZ_AP023361.1"/>
</dbReference>
<evidence type="ECO:0000256" key="1">
    <source>
        <dbReference type="SAM" id="Phobius"/>
    </source>
</evidence>
<dbReference type="EMBL" id="AP023361">
    <property type="protein sequence ID" value="BCJ92002.1"/>
    <property type="molecule type" value="Genomic_DNA"/>
</dbReference>
<sequence>MGKQSLLFGLQGRITRAPWWIGNIGITIITILIAFFAMATSPYLLVVILIFVYAGFALSLKRAHDRDRPDWYVIVPYLLSLLSSVARFTMISSAPEATPGTSELLLFAVDIVVSIWGLVLLIDLGFLRGTRGPNRYGPDPLET</sequence>
<feature type="transmembrane region" description="Helical" evidence="1">
    <location>
        <begin position="43"/>
        <end position="60"/>
    </location>
</feature>
<reference evidence="2 3" key="1">
    <citation type="submission" date="2020-08" db="EMBL/GenBank/DDBJ databases">
        <title>Genome sequence of Rhizobiales bacterium strain IZ6.</title>
        <authorList>
            <person name="Nakai R."/>
            <person name="Naganuma T."/>
        </authorList>
    </citation>
    <scope>NUCLEOTIDE SEQUENCE [LARGE SCALE GENOMIC DNA]</scope>
    <source>
        <strain evidence="2 3">IZ6</strain>
    </source>
</reference>
<evidence type="ECO:0000313" key="2">
    <source>
        <dbReference type="EMBL" id="BCJ92002.1"/>
    </source>
</evidence>
<dbReference type="GO" id="GO:0005886">
    <property type="term" value="C:plasma membrane"/>
    <property type="evidence" value="ECO:0007669"/>
    <property type="project" value="TreeGrafter"/>
</dbReference>
<keyword evidence="1" id="KW-0472">Membrane</keyword>
<evidence type="ECO:0000313" key="3">
    <source>
        <dbReference type="Proteomes" id="UP000515317"/>
    </source>
</evidence>
<dbReference type="InterPro" id="IPR008523">
    <property type="entry name" value="DUF805"/>
</dbReference>
<feature type="transmembrane region" description="Helical" evidence="1">
    <location>
        <begin position="20"/>
        <end position="37"/>
    </location>
</feature>
<keyword evidence="3" id="KW-1185">Reference proteome</keyword>
<dbReference type="PANTHER" id="PTHR34980">
    <property type="entry name" value="INNER MEMBRANE PROTEIN-RELATED-RELATED"/>
    <property type="match status" value="1"/>
</dbReference>
<dbReference type="AlphaFoldDB" id="A0A6S6QXJ9"/>